<gene>
    <name evidence="1" type="ORF">H9741_01365</name>
</gene>
<proteinExistence type="predicted"/>
<dbReference type="EMBL" id="DXFX01000016">
    <property type="protein sequence ID" value="HIX07103.1"/>
    <property type="molecule type" value="Genomic_DNA"/>
</dbReference>
<name>A0A9D2AER2_9FIRM</name>
<dbReference type="Proteomes" id="UP000824204">
    <property type="component" value="Unassembled WGS sequence"/>
</dbReference>
<reference evidence="1" key="2">
    <citation type="submission" date="2021-04" db="EMBL/GenBank/DDBJ databases">
        <authorList>
            <person name="Gilroy R."/>
        </authorList>
    </citation>
    <scope>NUCLEOTIDE SEQUENCE</scope>
    <source>
        <strain evidence="1">811</strain>
    </source>
</reference>
<accession>A0A9D2AER2</accession>
<evidence type="ECO:0000313" key="2">
    <source>
        <dbReference type="Proteomes" id="UP000824204"/>
    </source>
</evidence>
<organism evidence="1 2">
    <name type="scientific">Candidatus Borkfalkia faecipullorum</name>
    <dbReference type="NCBI Taxonomy" id="2838510"/>
    <lineage>
        <taxon>Bacteria</taxon>
        <taxon>Bacillati</taxon>
        <taxon>Bacillota</taxon>
        <taxon>Clostridia</taxon>
        <taxon>Christensenellales</taxon>
        <taxon>Christensenellaceae</taxon>
        <taxon>Candidatus Borkfalkia</taxon>
    </lineage>
</organism>
<sequence>MKKHLDIGSIVARKSKDFENCFCLDTQTFTKYKDELEFDNTNYSNQVTRMTAEGGKTQLQLFWDANLWSFDGETPRLRAFD</sequence>
<comment type="caution">
    <text evidence="1">The sequence shown here is derived from an EMBL/GenBank/DDBJ whole genome shotgun (WGS) entry which is preliminary data.</text>
</comment>
<protein>
    <submittedName>
        <fullName evidence="1">Uncharacterized protein</fullName>
    </submittedName>
</protein>
<dbReference type="AlphaFoldDB" id="A0A9D2AER2"/>
<reference evidence="1" key="1">
    <citation type="journal article" date="2021" name="PeerJ">
        <title>Extensive microbial diversity within the chicken gut microbiome revealed by metagenomics and culture.</title>
        <authorList>
            <person name="Gilroy R."/>
            <person name="Ravi A."/>
            <person name="Getino M."/>
            <person name="Pursley I."/>
            <person name="Horton D.L."/>
            <person name="Alikhan N.F."/>
            <person name="Baker D."/>
            <person name="Gharbi K."/>
            <person name="Hall N."/>
            <person name="Watson M."/>
            <person name="Adriaenssens E.M."/>
            <person name="Foster-Nyarko E."/>
            <person name="Jarju S."/>
            <person name="Secka A."/>
            <person name="Antonio M."/>
            <person name="Oren A."/>
            <person name="Chaudhuri R.R."/>
            <person name="La Ragione R."/>
            <person name="Hildebrand F."/>
            <person name="Pallen M.J."/>
        </authorList>
    </citation>
    <scope>NUCLEOTIDE SEQUENCE</scope>
    <source>
        <strain evidence="1">811</strain>
    </source>
</reference>
<evidence type="ECO:0000313" key="1">
    <source>
        <dbReference type="EMBL" id="HIX07103.1"/>
    </source>
</evidence>